<dbReference type="Proteomes" id="UP000749471">
    <property type="component" value="Unassembled WGS sequence"/>
</dbReference>
<sequence>MKKILVSLITILLAFSLVGCFANAPTQEEKATMINDISKSIELDELQTLYLSLDRFMTYEDVEKAVNASGLISKNSGTSLQCGYDSDVVSSLFNKKGDLLKIDYSGTKKSIDYITYYNYAKDVTLAENPTLVIKTPNAKDKKVDSKKEQIEFLNTYVHDDFESRNKITVDARERWLNPELAEKEALELAKSTAIALDNQIFEMVINSEKTMQLLQDGAELISQDQGNLLEFYELAKQVKDNQSTFYSNLSKLNDKANKDYIAVCQDYVINAKLIADNLMKYIDKQELKYMSEVTQRIELAEEHSSKVIAERMKYLSSQGLSDDEITNILSSVSKTE</sequence>
<evidence type="ECO:0000313" key="2">
    <source>
        <dbReference type="EMBL" id="MBU5438327.1"/>
    </source>
</evidence>
<feature type="signal peptide" evidence="1">
    <location>
        <begin position="1"/>
        <end position="22"/>
    </location>
</feature>
<keyword evidence="3" id="KW-1185">Reference proteome</keyword>
<feature type="chain" id="PRO_5045757517" description="Lipoprotein" evidence="1">
    <location>
        <begin position="23"/>
        <end position="336"/>
    </location>
</feature>
<evidence type="ECO:0008006" key="4">
    <source>
        <dbReference type="Google" id="ProtNLM"/>
    </source>
</evidence>
<keyword evidence="1" id="KW-0732">Signal</keyword>
<proteinExistence type="predicted"/>
<comment type="caution">
    <text evidence="2">The sequence shown here is derived from an EMBL/GenBank/DDBJ whole genome shotgun (WGS) entry which is preliminary data.</text>
</comment>
<dbReference type="PROSITE" id="PS51257">
    <property type="entry name" value="PROKAR_LIPOPROTEIN"/>
    <property type="match status" value="1"/>
</dbReference>
<reference evidence="2 3" key="1">
    <citation type="submission" date="2021-06" db="EMBL/GenBank/DDBJ databases">
        <authorList>
            <person name="Sun Q."/>
            <person name="Li D."/>
        </authorList>
    </citation>
    <scope>NUCLEOTIDE SEQUENCE [LARGE SCALE GENOMIC DNA]</scope>
    <source>
        <strain evidence="2 3">MSJ-40</strain>
    </source>
</reference>
<evidence type="ECO:0000313" key="3">
    <source>
        <dbReference type="Proteomes" id="UP000749471"/>
    </source>
</evidence>
<protein>
    <recommendedName>
        <fullName evidence="4">Lipoprotein</fullName>
    </recommendedName>
</protein>
<gene>
    <name evidence="2" type="ORF">KQI42_09920</name>
</gene>
<dbReference type="EMBL" id="JAHLPM010000007">
    <property type="protein sequence ID" value="MBU5438327.1"/>
    <property type="molecule type" value="Genomic_DNA"/>
</dbReference>
<organism evidence="2 3">
    <name type="scientific">Tissierella simiarum</name>
    <dbReference type="NCBI Taxonomy" id="2841534"/>
    <lineage>
        <taxon>Bacteria</taxon>
        <taxon>Bacillati</taxon>
        <taxon>Bacillota</taxon>
        <taxon>Tissierellia</taxon>
        <taxon>Tissierellales</taxon>
        <taxon>Tissierellaceae</taxon>
        <taxon>Tissierella</taxon>
    </lineage>
</organism>
<dbReference type="RefSeq" id="WP_216519347.1">
    <property type="nucleotide sequence ID" value="NZ_JAHLPM010000007.1"/>
</dbReference>
<evidence type="ECO:0000256" key="1">
    <source>
        <dbReference type="SAM" id="SignalP"/>
    </source>
</evidence>
<name>A0ABS6E6B8_9FIRM</name>
<accession>A0ABS6E6B8</accession>